<reference evidence="8 9" key="1">
    <citation type="journal article" date="2016" name="PLoS Pathog.">
        <title>Biosynthesis of antibiotic leucinostatins in bio-control fungus Purpureocillium lilacinum and their inhibition on phytophthora revealed by genome mining.</title>
        <authorList>
            <person name="Wang G."/>
            <person name="Liu Z."/>
            <person name="Lin R."/>
            <person name="Li E."/>
            <person name="Mao Z."/>
            <person name="Ling J."/>
            <person name="Yang Y."/>
            <person name="Yin W.B."/>
            <person name="Xie B."/>
        </authorList>
    </citation>
    <scope>NUCLEOTIDE SEQUENCE [LARGE SCALE GENOMIC DNA]</scope>
    <source>
        <strain evidence="8">170</strain>
    </source>
</reference>
<dbReference type="KEGG" id="pchm:VFPPC_13183"/>
<dbReference type="STRING" id="1380566.A0A179F670"/>
<dbReference type="Pfam" id="PF00069">
    <property type="entry name" value="Pkinase"/>
    <property type="match status" value="1"/>
</dbReference>
<evidence type="ECO:0000256" key="5">
    <source>
        <dbReference type="ARBA" id="ARBA00022840"/>
    </source>
</evidence>
<dbReference type="Gene3D" id="3.30.200.20">
    <property type="entry name" value="Phosphorylase Kinase, domain 1"/>
    <property type="match status" value="1"/>
</dbReference>
<dbReference type="GO" id="GO:0043484">
    <property type="term" value="P:regulation of RNA splicing"/>
    <property type="evidence" value="ECO:0007669"/>
    <property type="project" value="TreeGrafter"/>
</dbReference>
<dbReference type="GO" id="GO:0005524">
    <property type="term" value="F:ATP binding"/>
    <property type="evidence" value="ECO:0007669"/>
    <property type="project" value="UniProtKB-UniRule"/>
</dbReference>
<dbReference type="PROSITE" id="PS00107">
    <property type="entry name" value="PROTEIN_KINASE_ATP"/>
    <property type="match status" value="1"/>
</dbReference>
<dbReference type="GO" id="GO:0005634">
    <property type="term" value="C:nucleus"/>
    <property type="evidence" value="ECO:0007669"/>
    <property type="project" value="TreeGrafter"/>
</dbReference>
<dbReference type="SUPFAM" id="SSF56112">
    <property type="entry name" value="Protein kinase-like (PK-like)"/>
    <property type="match status" value="1"/>
</dbReference>
<dbReference type="PANTHER" id="PTHR45646">
    <property type="entry name" value="SERINE/THREONINE-PROTEIN KINASE DOA-RELATED"/>
    <property type="match status" value="1"/>
</dbReference>
<dbReference type="PANTHER" id="PTHR45646:SF11">
    <property type="entry name" value="SERINE_THREONINE-PROTEIN KINASE DOA"/>
    <property type="match status" value="1"/>
</dbReference>
<evidence type="ECO:0000256" key="1">
    <source>
        <dbReference type="ARBA" id="ARBA00022527"/>
    </source>
</evidence>
<evidence type="ECO:0000313" key="9">
    <source>
        <dbReference type="Proteomes" id="UP000078397"/>
    </source>
</evidence>
<evidence type="ECO:0000256" key="2">
    <source>
        <dbReference type="ARBA" id="ARBA00022679"/>
    </source>
</evidence>
<gene>
    <name evidence="8" type="ORF">VFPPC_13183</name>
</gene>
<keyword evidence="3 6" id="KW-0547">Nucleotide-binding</keyword>
<evidence type="ECO:0000313" key="8">
    <source>
        <dbReference type="EMBL" id="OAQ60946.1"/>
    </source>
</evidence>
<accession>A0A179F670</accession>
<comment type="caution">
    <text evidence="8">The sequence shown here is derived from an EMBL/GenBank/DDBJ whole genome shotgun (WGS) entry which is preliminary data.</text>
</comment>
<sequence>MSTSRFVYQPIEEVERLENYRPGGYHPIQIGDCLHGRYRIVHKLGYGSFSTTWLARDHQLSTLVAIKVGTADSDHREVDILSRITDPPLECSKPLLPTVLDRFSVRGPNGMHFCITTYPARCSLADTKEASNSGLFQLQVARALAAQLAMAVARTHEQKYVHGDLHLGNILLHLPSSLDHLSEEQLYDKFGAPEPEPVIRLDGKPLSLNAPSYAISPVWLGEPSENVVLSDAKLLLIDFGVAFQPSEELRLHSYTPLEIRPPEARFEPTTGLSFASDIWSLACTIWAILGQRSLFDSLLATQDDITCEQVDALGSLPLEWWERWAARTTKFAKPGQPLEGRSVWSWNQRFEDSIQEPRRAKGMAALDIKERDAFFAMMQWMLKFRPNDRPTAKQVLETDWMRYWALPECEKITD</sequence>
<evidence type="ECO:0000256" key="3">
    <source>
        <dbReference type="ARBA" id="ARBA00022741"/>
    </source>
</evidence>
<dbReference type="InterPro" id="IPR011009">
    <property type="entry name" value="Kinase-like_dom_sf"/>
</dbReference>
<dbReference type="InterPro" id="IPR017441">
    <property type="entry name" value="Protein_kinase_ATP_BS"/>
</dbReference>
<dbReference type="Proteomes" id="UP000078397">
    <property type="component" value="Unassembled WGS sequence"/>
</dbReference>
<dbReference type="Gene3D" id="1.10.510.10">
    <property type="entry name" value="Transferase(Phosphotransferase) domain 1"/>
    <property type="match status" value="1"/>
</dbReference>
<keyword evidence="2" id="KW-0808">Transferase</keyword>
<organism evidence="8 9">
    <name type="scientific">Pochonia chlamydosporia 170</name>
    <dbReference type="NCBI Taxonomy" id="1380566"/>
    <lineage>
        <taxon>Eukaryota</taxon>
        <taxon>Fungi</taxon>
        <taxon>Dikarya</taxon>
        <taxon>Ascomycota</taxon>
        <taxon>Pezizomycotina</taxon>
        <taxon>Sordariomycetes</taxon>
        <taxon>Hypocreomycetidae</taxon>
        <taxon>Hypocreales</taxon>
        <taxon>Clavicipitaceae</taxon>
        <taxon>Pochonia</taxon>
    </lineage>
</organism>
<feature type="domain" description="Protein kinase" evidence="7">
    <location>
        <begin position="38"/>
        <end position="401"/>
    </location>
</feature>
<dbReference type="RefSeq" id="XP_018138755.1">
    <property type="nucleotide sequence ID" value="XM_018290960.1"/>
</dbReference>
<evidence type="ECO:0000259" key="7">
    <source>
        <dbReference type="PROSITE" id="PS50011"/>
    </source>
</evidence>
<keyword evidence="1" id="KW-0723">Serine/threonine-protein kinase</keyword>
<keyword evidence="4 8" id="KW-0418">Kinase</keyword>
<dbReference type="SMART" id="SM00220">
    <property type="entry name" value="S_TKc"/>
    <property type="match status" value="1"/>
</dbReference>
<dbReference type="EMBL" id="LSBJ02000001">
    <property type="protein sequence ID" value="OAQ60946.1"/>
    <property type="molecule type" value="Genomic_DNA"/>
</dbReference>
<evidence type="ECO:0000256" key="4">
    <source>
        <dbReference type="ARBA" id="ARBA00022777"/>
    </source>
</evidence>
<name>A0A179F670_METCM</name>
<dbReference type="PROSITE" id="PS50011">
    <property type="entry name" value="PROTEIN_KINASE_DOM"/>
    <property type="match status" value="1"/>
</dbReference>
<dbReference type="InterPro" id="IPR000719">
    <property type="entry name" value="Prot_kinase_dom"/>
</dbReference>
<keyword evidence="5 6" id="KW-0067">ATP-binding</keyword>
<keyword evidence="9" id="KW-1185">Reference proteome</keyword>
<dbReference type="GeneID" id="28854954"/>
<feature type="binding site" evidence="6">
    <location>
        <position position="67"/>
    </location>
    <ligand>
        <name>ATP</name>
        <dbReference type="ChEBI" id="CHEBI:30616"/>
    </ligand>
</feature>
<dbReference type="InterPro" id="IPR051175">
    <property type="entry name" value="CLK_kinases"/>
</dbReference>
<dbReference type="AlphaFoldDB" id="A0A179F670"/>
<dbReference type="GO" id="GO:0004674">
    <property type="term" value="F:protein serine/threonine kinase activity"/>
    <property type="evidence" value="ECO:0007669"/>
    <property type="project" value="UniProtKB-KW"/>
</dbReference>
<dbReference type="OrthoDB" id="5979581at2759"/>
<proteinExistence type="predicted"/>
<evidence type="ECO:0000256" key="6">
    <source>
        <dbReference type="PROSITE-ProRule" id="PRU10141"/>
    </source>
</evidence>
<protein>
    <submittedName>
        <fullName evidence="8">Kinase domain-containing protein</fullName>
    </submittedName>
</protein>